<accession>A0AAW2GJN7</accession>
<dbReference type="PROSITE" id="PS51257">
    <property type="entry name" value="PROKAR_LIPOPROTEIN"/>
    <property type="match status" value="1"/>
</dbReference>
<dbReference type="Proteomes" id="UP001430953">
    <property type="component" value="Unassembled WGS sequence"/>
</dbReference>
<gene>
    <name evidence="1" type="ORF">PUN28_005288</name>
</gene>
<proteinExistence type="predicted"/>
<protein>
    <submittedName>
        <fullName evidence="1">Uncharacterized protein</fullName>
    </submittedName>
</protein>
<dbReference type="EMBL" id="JADYXP020000004">
    <property type="protein sequence ID" value="KAL0126810.1"/>
    <property type="molecule type" value="Genomic_DNA"/>
</dbReference>
<keyword evidence="2" id="KW-1185">Reference proteome</keyword>
<sequence>MIKSCRSTNRRSLRLRRDGFFLSQLGCFLSIGCATACRFRVLFQRLYKYKNIQIDHPIKYNCRQLIDR</sequence>
<reference evidence="1 2" key="1">
    <citation type="submission" date="2023-03" db="EMBL/GenBank/DDBJ databases">
        <title>High recombination rates correlate with genetic variation in Cardiocondyla obscurior ants.</title>
        <authorList>
            <person name="Errbii M."/>
        </authorList>
    </citation>
    <scope>NUCLEOTIDE SEQUENCE [LARGE SCALE GENOMIC DNA]</scope>
    <source>
        <strain evidence="1">Alpha-2009</strain>
        <tissue evidence="1">Whole body</tissue>
    </source>
</reference>
<evidence type="ECO:0000313" key="1">
    <source>
        <dbReference type="EMBL" id="KAL0126810.1"/>
    </source>
</evidence>
<comment type="caution">
    <text evidence="1">The sequence shown here is derived from an EMBL/GenBank/DDBJ whole genome shotgun (WGS) entry which is preliminary data.</text>
</comment>
<dbReference type="AlphaFoldDB" id="A0AAW2GJN7"/>
<name>A0AAW2GJN7_9HYME</name>
<evidence type="ECO:0000313" key="2">
    <source>
        <dbReference type="Proteomes" id="UP001430953"/>
    </source>
</evidence>
<organism evidence="1 2">
    <name type="scientific">Cardiocondyla obscurior</name>
    <dbReference type="NCBI Taxonomy" id="286306"/>
    <lineage>
        <taxon>Eukaryota</taxon>
        <taxon>Metazoa</taxon>
        <taxon>Ecdysozoa</taxon>
        <taxon>Arthropoda</taxon>
        <taxon>Hexapoda</taxon>
        <taxon>Insecta</taxon>
        <taxon>Pterygota</taxon>
        <taxon>Neoptera</taxon>
        <taxon>Endopterygota</taxon>
        <taxon>Hymenoptera</taxon>
        <taxon>Apocrita</taxon>
        <taxon>Aculeata</taxon>
        <taxon>Formicoidea</taxon>
        <taxon>Formicidae</taxon>
        <taxon>Myrmicinae</taxon>
        <taxon>Cardiocondyla</taxon>
    </lineage>
</organism>